<dbReference type="Pfam" id="PF20583">
    <property type="entry name" value="DUF6786"/>
    <property type="match status" value="1"/>
</dbReference>
<comment type="caution">
    <text evidence="1">The sequence shown here is derived from an EMBL/GenBank/DDBJ whole genome shotgun (WGS) entry which is preliminary data.</text>
</comment>
<proteinExistence type="predicted"/>
<dbReference type="Proteomes" id="UP000298517">
    <property type="component" value="Unassembled WGS sequence"/>
</dbReference>
<dbReference type="InterPro" id="IPR046713">
    <property type="entry name" value="DUF6786"/>
</dbReference>
<accession>A0A4Y8AUJ5</accession>
<dbReference type="PROSITE" id="PS51257">
    <property type="entry name" value="PROKAR_LIPOPROTEIN"/>
    <property type="match status" value="1"/>
</dbReference>
<evidence type="ECO:0008006" key="3">
    <source>
        <dbReference type="Google" id="ProtNLM"/>
    </source>
</evidence>
<reference evidence="1 2" key="1">
    <citation type="journal article" date="2011" name="J. Microbiol.">
        <title>Gramella jeungdoensis sp. nov., isolated from a solar saltern in Korea.</title>
        <authorList>
            <person name="Joung Y."/>
            <person name="Kim H."/>
            <person name="Jang T."/>
            <person name="Ahn T.S."/>
            <person name="Joh K."/>
        </authorList>
    </citation>
    <scope>NUCLEOTIDE SEQUENCE [LARGE SCALE GENOMIC DNA]</scope>
    <source>
        <strain evidence="1 2">KCTC 23123</strain>
    </source>
</reference>
<name>A0A4Y8AUJ5_9FLAO</name>
<evidence type="ECO:0000313" key="2">
    <source>
        <dbReference type="Proteomes" id="UP000298517"/>
    </source>
</evidence>
<dbReference type="AlphaFoldDB" id="A0A4Y8AUJ5"/>
<dbReference type="EMBL" id="SNQI01000002">
    <property type="protein sequence ID" value="TEW75545.1"/>
    <property type="molecule type" value="Genomic_DNA"/>
</dbReference>
<gene>
    <name evidence="1" type="ORF">E2488_08540</name>
</gene>
<keyword evidence="2" id="KW-1185">Reference proteome</keyword>
<dbReference type="OrthoDB" id="1113889at2"/>
<protein>
    <recommendedName>
        <fullName evidence="3">Lipoprotein</fullName>
    </recommendedName>
</protein>
<dbReference type="RefSeq" id="WP_134247914.1">
    <property type="nucleotide sequence ID" value="NZ_SNQI01000002.1"/>
</dbReference>
<evidence type="ECO:0000313" key="1">
    <source>
        <dbReference type="EMBL" id="TEW75545.1"/>
    </source>
</evidence>
<organism evidence="1 2">
    <name type="scientific">Gramella jeungdoensis</name>
    <dbReference type="NCBI Taxonomy" id="708091"/>
    <lineage>
        <taxon>Bacteria</taxon>
        <taxon>Pseudomonadati</taxon>
        <taxon>Bacteroidota</taxon>
        <taxon>Flavobacteriia</taxon>
        <taxon>Flavobacteriales</taxon>
        <taxon>Flavobacteriaceae</taxon>
        <taxon>Christiangramia</taxon>
    </lineage>
</organism>
<sequence>MKKTLKNITVTAIVLIITVSCNIKNTKKVEKTTEDKTIEEKGTFGYDKAFLKKNYKNTIVLESSDQKASIILSPELQGRVMTSTLNGDEGMSFGWLNYDLIASKKIEEHFNPTGGEERFWLGPEGGQFSIYFEKDKSFEFENWYVPAAIDTEGFNVIKQNENSVAFQKEMNLINYSGTKFHLEVKRNITLLSKGQISEALQLSSNDFSSVAYETQNIVKNIGDQAWEKETGLVSIWMLSMMTPSSEVTVVAPIKEGLDSEKGIKVNDNYFGKISADRIKSTEQNVFFKADGKSRGKIGFSPQRSTEFIGSYDAQNKVLTILQIPEPKSTDKYVNSAWEIQKDPYSGDVLNSYNDGPLEDGSQMGPFYELESSSPALALKSGEHYSHTQRMYHFKGSKEVLNKISKQLLNVSIEEIEAVF</sequence>